<evidence type="ECO:0000256" key="1">
    <source>
        <dbReference type="ARBA" id="ARBA00007090"/>
    </source>
</evidence>
<dbReference type="SMART" id="SM00740">
    <property type="entry name" value="PASTA"/>
    <property type="match status" value="1"/>
</dbReference>
<evidence type="ECO:0000256" key="15">
    <source>
        <dbReference type="SAM" id="Phobius"/>
    </source>
</evidence>
<evidence type="ECO:0000256" key="3">
    <source>
        <dbReference type="ARBA" id="ARBA00022645"/>
    </source>
</evidence>
<evidence type="ECO:0000256" key="11">
    <source>
        <dbReference type="ARBA" id="ARBA00023316"/>
    </source>
</evidence>
<dbReference type="SUPFAM" id="SSF53955">
    <property type="entry name" value="Lysozyme-like"/>
    <property type="match status" value="1"/>
</dbReference>
<keyword evidence="15" id="KW-1133">Transmembrane helix</keyword>
<evidence type="ECO:0000256" key="13">
    <source>
        <dbReference type="ARBA" id="ARBA00049902"/>
    </source>
</evidence>
<accession>A0A7W3J2X4</accession>
<evidence type="ECO:0000259" key="16">
    <source>
        <dbReference type="SMART" id="SM00740"/>
    </source>
</evidence>
<dbReference type="Proteomes" id="UP000580910">
    <property type="component" value="Unassembled WGS sequence"/>
</dbReference>
<dbReference type="Pfam" id="PF00912">
    <property type="entry name" value="Transgly"/>
    <property type="match status" value="1"/>
</dbReference>
<dbReference type="CDD" id="cd06577">
    <property type="entry name" value="PASTA_pknB"/>
    <property type="match status" value="1"/>
</dbReference>
<evidence type="ECO:0000256" key="7">
    <source>
        <dbReference type="ARBA" id="ARBA00022801"/>
    </source>
</evidence>
<reference evidence="17 18" key="1">
    <citation type="submission" date="2020-07" db="EMBL/GenBank/DDBJ databases">
        <title>Sequencing the genomes of 1000 actinobacteria strains.</title>
        <authorList>
            <person name="Klenk H.-P."/>
        </authorList>
    </citation>
    <scope>NUCLEOTIDE SEQUENCE [LARGE SCALE GENOMIC DNA]</scope>
    <source>
        <strain evidence="17 18">DSM 21349</strain>
    </source>
</reference>
<comment type="similarity">
    <text evidence="2">In the N-terminal section; belongs to the glycosyltransferase 51 family.</text>
</comment>
<evidence type="ECO:0000256" key="8">
    <source>
        <dbReference type="ARBA" id="ARBA00022960"/>
    </source>
</evidence>
<evidence type="ECO:0000256" key="14">
    <source>
        <dbReference type="SAM" id="MobiDB-lite"/>
    </source>
</evidence>
<dbReference type="Pfam" id="PF00905">
    <property type="entry name" value="Transpeptidase"/>
    <property type="match status" value="1"/>
</dbReference>
<keyword evidence="9" id="KW-0573">Peptidoglycan synthesis</keyword>
<dbReference type="GO" id="GO:0008360">
    <property type="term" value="P:regulation of cell shape"/>
    <property type="evidence" value="ECO:0007669"/>
    <property type="project" value="UniProtKB-KW"/>
</dbReference>
<evidence type="ECO:0000256" key="5">
    <source>
        <dbReference type="ARBA" id="ARBA00022676"/>
    </source>
</evidence>
<dbReference type="InterPro" id="IPR050396">
    <property type="entry name" value="Glycosyltr_51/Transpeptidase"/>
</dbReference>
<dbReference type="PANTHER" id="PTHR32282:SF33">
    <property type="entry name" value="PEPTIDOGLYCAN GLYCOSYLTRANSFERASE"/>
    <property type="match status" value="1"/>
</dbReference>
<dbReference type="GO" id="GO:0008955">
    <property type="term" value="F:peptidoglycan glycosyltransferase activity"/>
    <property type="evidence" value="ECO:0007669"/>
    <property type="project" value="UniProtKB-EC"/>
</dbReference>
<dbReference type="GO" id="GO:0071555">
    <property type="term" value="P:cell wall organization"/>
    <property type="evidence" value="ECO:0007669"/>
    <property type="project" value="UniProtKB-KW"/>
</dbReference>
<dbReference type="GO" id="GO:0006508">
    <property type="term" value="P:proteolysis"/>
    <property type="evidence" value="ECO:0007669"/>
    <property type="project" value="UniProtKB-KW"/>
</dbReference>
<comment type="caution">
    <text evidence="17">The sequence shown here is derived from an EMBL/GenBank/DDBJ whole genome shotgun (WGS) entry which is preliminary data.</text>
</comment>
<evidence type="ECO:0000313" key="18">
    <source>
        <dbReference type="Proteomes" id="UP000580910"/>
    </source>
</evidence>
<organism evidence="17 18">
    <name type="scientific">Nocardioides ginsengisegetis</name>
    <dbReference type="NCBI Taxonomy" id="661491"/>
    <lineage>
        <taxon>Bacteria</taxon>
        <taxon>Bacillati</taxon>
        <taxon>Actinomycetota</taxon>
        <taxon>Actinomycetes</taxon>
        <taxon>Propionibacteriales</taxon>
        <taxon>Nocardioidaceae</taxon>
        <taxon>Nocardioides</taxon>
    </lineage>
</organism>
<keyword evidence="11" id="KW-0961">Cell wall biogenesis/degradation</keyword>
<dbReference type="GO" id="GO:0009002">
    <property type="term" value="F:serine-type D-Ala-D-Ala carboxypeptidase activity"/>
    <property type="evidence" value="ECO:0007669"/>
    <property type="project" value="UniProtKB-EC"/>
</dbReference>
<evidence type="ECO:0000256" key="9">
    <source>
        <dbReference type="ARBA" id="ARBA00022984"/>
    </source>
</evidence>
<proteinExistence type="inferred from homology"/>
<evidence type="ECO:0000256" key="10">
    <source>
        <dbReference type="ARBA" id="ARBA00023268"/>
    </source>
</evidence>
<dbReference type="FunFam" id="1.10.3810.10:FF:000001">
    <property type="entry name" value="Penicillin-binding protein 1A"/>
    <property type="match status" value="1"/>
</dbReference>
<dbReference type="RefSeq" id="WP_182541069.1">
    <property type="nucleotide sequence ID" value="NZ_JACGXA010000001.1"/>
</dbReference>
<dbReference type="Gene3D" id="1.10.3810.10">
    <property type="entry name" value="Biosynthetic peptidoglycan transglycosylase-like"/>
    <property type="match status" value="1"/>
</dbReference>
<keyword evidence="3 17" id="KW-0121">Carboxypeptidase</keyword>
<keyword evidence="5" id="KW-0328">Glycosyltransferase</keyword>
<protein>
    <submittedName>
        <fullName evidence="17">Membrane peptidoglycan carboxypeptidase</fullName>
    </submittedName>
</protein>
<dbReference type="InterPro" id="IPR012338">
    <property type="entry name" value="Beta-lactam/transpept-like"/>
</dbReference>
<dbReference type="Gene3D" id="3.30.10.20">
    <property type="match status" value="1"/>
</dbReference>
<keyword evidence="6" id="KW-0808">Transferase</keyword>
<dbReference type="InterPro" id="IPR001460">
    <property type="entry name" value="PCN-bd_Tpept"/>
</dbReference>
<evidence type="ECO:0000256" key="2">
    <source>
        <dbReference type="ARBA" id="ARBA00007739"/>
    </source>
</evidence>
<dbReference type="Pfam" id="PF03793">
    <property type="entry name" value="PASTA"/>
    <property type="match status" value="1"/>
</dbReference>
<evidence type="ECO:0000256" key="6">
    <source>
        <dbReference type="ARBA" id="ARBA00022679"/>
    </source>
</evidence>
<dbReference type="InterPro" id="IPR036950">
    <property type="entry name" value="PBP_transglycosylase"/>
</dbReference>
<gene>
    <name evidence="17" type="ORF">FB382_003604</name>
</gene>
<comment type="similarity">
    <text evidence="1">In the C-terminal section; belongs to the transpeptidase family.</text>
</comment>
<keyword evidence="4" id="KW-0645">Protease</keyword>
<keyword evidence="7" id="KW-0378">Hydrolase</keyword>
<comment type="catalytic activity">
    <reaction evidence="13">
        <text>[GlcNAc-(1-&gt;4)-Mur2Ac(oyl-L-Ala-gamma-D-Glu-L-Lys-D-Ala-D-Ala)](n)-di-trans,octa-cis-undecaprenyl diphosphate + beta-D-GlcNAc-(1-&gt;4)-Mur2Ac(oyl-L-Ala-gamma-D-Glu-L-Lys-D-Ala-D-Ala)-di-trans,octa-cis-undecaprenyl diphosphate = [GlcNAc-(1-&gt;4)-Mur2Ac(oyl-L-Ala-gamma-D-Glu-L-Lys-D-Ala-D-Ala)](n+1)-di-trans,octa-cis-undecaprenyl diphosphate + di-trans,octa-cis-undecaprenyl diphosphate + H(+)</text>
        <dbReference type="Rhea" id="RHEA:23708"/>
        <dbReference type="Rhea" id="RHEA-COMP:9602"/>
        <dbReference type="Rhea" id="RHEA-COMP:9603"/>
        <dbReference type="ChEBI" id="CHEBI:15378"/>
        <dbReference type="ChEBI" id="CHEBI:58405"/>
        <dbReference type="ChEBI" id="CHEBI:60033"/>
        <dbReference type="ChEBI" id="CHEBI:78435"/>
        <dbReference type="EC" id="2.4.99.28"/>
    </reaction>
</comment>
<keyword evidence="10" id="KW-0511">Multifunctional enzyme</keyword>
<evidence type="ECO:0000256" key="4">
    <source>
        <dbReference type="ARBA" id="ARBA00022670"/>
    </source>
</evidence>
<dbReference type="EMBL" id="JACGXA010000001">
    <property type="protein sequence ID" value="MBA8805313.1"/>
    <property type="molecule type" value="Genomic_DNA"/>
</dbReference>
<evidence type="ECO:0000313" key="17">
    <source>
        <dbReference type="EMBL" id="MBA8805313.1"/>
    </source>
</evidence>
<dbReference type="Gene3D" id="3.40.710.10">
    <property type="entry name" value="DD-peptidase/beta-lactamase superfamily"/>
    <property type="match status" value="1"/>
</dbReference>
<keyword evidence="8" id="KW-0133">Cell shape</keyword>
<name>A0A7W3J2X4_9ACTN</name>
<feature type="transmembrane region" description="Helical" evidence="15">
    <location>
        <begin position="20"/>
        <end position="45"/>
    </location>
</feature>
<keyword evidence="15" id="KW-0812">Transmembrane</keyword>
<dbReference type="InterPro" id="IPR023346">
    <property type="entry name" value="Lysozyme-like_dom_sf"/>
</dbReference>
<dbReference type="InterPro" id="IPR005543">
    <property type="entry name" value="PASTA_dom"/>
</dbReference>
<dbReference type="GO" id="GO:0030288">
    <property type="term" value="C:outer membrane-bounded periplasmic space"/>
    <property type="evidence" value="ECO:0007669"/>
    <property type="project" value="TreeGrafter"/>
</dbReference>
<dbReference type="InterPro" id="IPR001264">
    <property type="entry name" value="Glyco_trans_51"/>
</dbReference>
<dbReference type="GO" id="GO:0009252">
    <property type="term" value="P:peptidoglycan biosynthetic process"/>
    <property type="evidence" value="ECO:0007669"/>
    <property type="project" value="UniProtKB-KW"/>
</dbReference>
<feature type="compositionally biased region" description="Basic residues" evidence="14">
    <location>
        <begin position="774"/>
        <end position="789"/>
    </location>
</feature>
<sequence length="789" mass="84251">MSVPRNERLSAGRIASHLGVMLAVAVVMGVVVAGLAIPFAGVIGIGARNVATTMDALPAELKTEALAQKTRIVDSQGNVIASLYDENRINVPLDQISRTMVKAIVAIEDYRFYQHGALDLKGTLRALITNQASSGVVQGGSSITQQMVKLTLLSQAKTKKEMKEATDDTYARKLRELRYAIAFEQHYSKDWILERYLNIAYFGDGAYGIQAAARHYFGVNAKDLNLRQSAVLAGLVKNPTGYDPTNSPDRAIERRNVVLDRMAELNVISHEKAAKTKKQKLGLHVIPSKNGCVFSRAPFFCDYVVNKLLHDPSLGRSVKDRKSLLYSGGLTIRTTVDLRDQDAADASVRSHVFPTDQAIGALAMIEPGTGDVKAISQSRPMGGDRKAGQTYLNYVVPQKYGDSAGFQAGSTFKAFVLAAAINQGIPLSKTFNAQHTMTFDQADYANCPNEPPFAGTFDVSNSTVDGVMDVYRGTQKSVNTFYLQLEALTGVCEPFKLAREMGVDLTDPKGDQYGNGAERVPTFTLGVDNASPLEMAEAYATFGARGLHCDARPITAIEDSGGNTIKEFPSQCQQVMPQSTADAVSDVLRGVQEPGGFGYDVGHTNLTVPSAAKTGTSQDGKSVWFVGYTPHIATAGMIAGADQLGRPLKLAGQYVGGNYVYTATGSGFAGPMWAEAMHVVDDTLPNDDFIQPSPDDVAGVMATVPDVNGYDIGSAEAAIEAAGFTYVLGGYRPSTYSKDTVAYTYPAGGSESSSGETVTIYQSTGSPPPPPKPPGHHHGGGGKHGGKHR</sequence>
<dbReference type="GO" id="GO:0008658">
    <property type="term" value="F:penicillin binding"/>
    <property type="evidence" value="ECO:0007669"/>
    <property type="project" value="InterPro"/>
</dbReference>
<evidence type="ECO:0000256" key="12">
    <source>
        <dbReference type="ARBA" id="ARBA00034000"/>
    </source>
</evidence>
<dbReference type="SUPFAM" id="SSF56601">
    <property type="entry name" value="beta-lactamase/transpeptidase-like"/>
    <property type="match status" value="1"/>
</dbReference>
<keyword evidence="18" id="KW-1185">Reference proteome</keyword>
<dbReference type="AlphaFoldDB" id="A0A7W3J2X4"/>
<feature type="region of interest" description="Disordered" evidence="14">
    <location>
        <begin position="746"/>
        <end position="789"/>
    </location>
</feature>
<dbReference type="PANTHER" id="PTHR32282">
    <property type="entry name" value="BINDING PROTEIN TRANSPEPTIDASE, PUTATIVE-RELATED"/>
    <property type="match status" value="1"/>
</dbReference>
<comment type="catalytic activity">
    <reaction evidence="12">
        <text>Preferential cleavage: (Ac)2-L-Lys-D-Ala-|-D-Ala. Also transpeptidation of peptidyl-alanyl moieties that are N-acyl substituents of D-alanine.</text>
        <dbReference type="EC" id="3.4.16.4"/>
    </reaction>
</comment>
<feature type="domain" description="PASTA" evidence="16">
    <location>
        <begin position="698"/>
        <end position="764"/>
    </location>
</feature>
<keyword evidence="15" id="KW-0472">Membrane</keyword>